<dbReference type="Gene3D" id="2.30.180.10">
    <property type="entry name" value="FAS1 domain"/>
    <property type="match status" value="2"/>
</dbReference>
<dbReference type="OrthoDB" id="659398at2"/>
<keyword evidence="3" id="KW-1185">Reference proteome</keyword>
<proteinExistence type="predicted"/>
<dbReference type="PROSITE" id="PS51257">
    <property type="entry name" value="PROKAR_LIPOPROTEIN"/>
    <property type="match status" value="1"/>
</dbReference>
<feature type="domain" description="FAS1" evidence="1">
    <location>
        <begin position="35"/>
        <end position="229"/>
    </location>
</feature>
<evidence type="ECO:0000259" key="1">
    <source>
        <dbReference type="PROSITE" id="PS50213"/>
    </source>
</evidence>
<dbReference type="PROSITE" id="PS50213">
    <property type="entry name" value="FAS1"/>
    <property type="match status" value="2"/>
</dbReference>
<dbReference type="PANTHER" id="PTHR10900:SF77">
    <property type="entry name" value="FI19380P1"/>
    <property type="match status" value="1"/>
</dbReference>
<dbReference type="Pfam" id="PF02469">
    <property type="entry name" value="Fasciclin"/>
    <property type="match status" value="1"/>
</dbReference>
<reference evidence="2 3" key="1">
    <citation type="submission" date="2019-04" db="EMBL/GenBank/DDBJ databases">
        <title>Sphingobacterium olei sp. nov., isolated from oil-contaminated soil.</title>
        <authorList>
            <person name="Liu B."/>
        </authorList>
    </citation>
    <scope>NUCLEOTIDE SEQUENCE [LARGE SCALE GENOMIC DNA]</scope>
    <source>
        <strain evidence="2 3">HAL-9</strain>
    </source>
</reference>
<dbReference type="EMBL" id="SUME01000003">
    <property type="protein sequence ID" value="TJZ61126.1"/>
    <property type="molecule type" value="Genomic_DNA"/>
</dbReference>
<protein>
    <recommendedName>
        <fullName evidence="1">FAS1 domain-containing protein</fullName>
    </recommendedName>
</protein>
<accession>A0A4U0P1I3</accession>
<feature type="domain" description="FAS1" evidence="1">
    <location>
        <begin position="232"/>
        <end position="404"/>
    </location>
</feature>
<dbReference type="Proteomes" id="UP000306808">
    <property type="component" value="Unassembled WGS sequence"/>
</dbReference>
<evidence type="ECO:0000313" key="3">
    <source>
        <dbReference type="Proteomes" id="UP000306808"/>
    </source>
</evidence>
<dbReference type="InterPro" id="IPR036378">
    <property type="entry name" value="FAS1_dom_sf"/>
</dbReference>
<dbReference type="InterPro" id="IPR000782">
    <property type="entry name" value="FAS1_domain"/>
</dbReference>
<dbReference type="AlphaFoldDB" id="A0A4U0P1I3"/>
<comment type="caution">
    <text evidence="2">The sequence shown here is derived from an EMBL/GenBank/DDBJ whole genome shotgun (WGS) entry which is preliminary data.</text>
</comment>
<evidence type="ECO:0000313" key="2">
    <source>
        <dbReference type="EMBL" id="TJZ61126.1"/>
    </source>
</evidence>
<organism evidence="2 3">
    <name type="scientific">Sphingobacterium olei</name>
    <dbReference type="NCBI Taxonomy" id="2571155"/>
    <lineage>
        <taxon>Bacteria</taxon>
        <taxon>Pseudomonadati</taxon>
        <taxon>Bacteroidota</taxon>
        <taxon>Sphingobacteriia</taxon>
        <taxon>Sphingobacteriales</taxon>
        <taxon>Sphingobacteriaceae</taxon>
        <taxon>Sphingobacterium</taxon>
    </lineage>
</organism>
<name>A0A4U0P1I3_9SPHI</name>
<dbReference type="SUPFAM" id="SSF82153">
    <property type="entry name" value="FAS1 domain"/>
    <property type="match status" value="3"/>
</dbReference>
<dbReference type="RefSeq" id="WP_136900784.1">
    <property type="nucleotide sequence ID" value="NZ_SUME01000003.1"/>
</dbReference>
<gene>
    <name evidence="2" type="ORF">FAZ15_07935</name>
</gene>
<sequence length="733" mass="82692">MKRLLICITSALLTLSISCSKKELITHYERPDWLRGNAWQILEERGEFTQFLDGVERAGFREVLDGKTIATVFAPNDEAFTAYFRTKNISNISQVPKNELKRLIGYHIVYYAYGKDRLFDYQPGGSEGYEINNAGLYYKHRTRSIDSITVEVDKTDGKRKKVIHKDRFLPIFSQQHFNTKGIDAIPNYEYFYGAGSWRGGDGFNVSNASVDEYAIPADNGYVYVVNEVVEPLNTVYDELANRGNYRDFISLYDKFRTFWYDEQSSLNYAAAGDSLYIVNHGILPPIASQWSHNGESGLPDYANLAQLSYRAYSIFAPSNTALQGFFNEYFASYYNSIFDVDLLPISMIMSNHVYQGNIVFPSEIGKNEDIKTAYGTPILFNPTADVQDKAIASNGVYYGLNRVLIPDLFNSVTGPAFRNPRYKMFMYMLWSTGLYQTLSSQNIEFTLFIPNDETLLETIVGSSYLFWSEGNPLVFGDESVMVQNDDGVLVPLSIRQQEVFLSDHIVYGRMNSMVEKKVYRTRNPFTYVYTDNGRVYSSATYNMADTDIATTNISGNWFNGLSIEPSRSLLAESGSIKGTIIGAETPSNPLNKYSEFAKLLARAGMLETGSALSFLFGNRFILFAPDNQTVLQGIANGVFPEDNAALATYLRSYFISVPDNSLADYPFPGFGIQGVWNTTQMTGYQQYRLLEVIDQNTRLELKDTDGTIIPVSTDLPQLFSDGAVYRISGLLKR</sequence>
<dbReference type="PANTHER" id="PTHR10900">
    <property type="entry name" value="PERIOSTIN-RELATED"/>
    <property type="match status" value="1"/>
</dbReference>
<dbReference type="InterPro" id="IPR050904">
    <property type="entry name" value="Adhesion/Biosynth-related"/>
</dbReference>